<name>A0A8H4TXW6_9HYPO</name>
<gene>
    <name evidence="3" type="ORF">FSARC_6122</name>
</gene>
<feature type="compositionally biased region" description="Low complexity" evidence="2">
    <location>
        <begin position="431"/>
        <end position="444"/>
    </location>
</feature>
<organism evidence="3 4">
    <name type="scientific">Fusarium sarcochroum</name>
    <dbReference type="NCBI Taxonomy" id="1208366"/>
    <lineage>
        <taxon>Eukaryota</taxon>
        <taxon>Fungi</taxon>
        <taxon>Dikarya</taxon>
        <taxon>Ascomycota</taxon>
        <taxon>Pezizomycotina</taxon>
        <taxon>Sordariomycetes</taxon>
        <taxon>Hypocreomycetidae</taxon>
        <taxon>Hypocreales</taxon>
        <taxon>Nectriaceae</taxon>
        <taxon>Fusarium</taxon>
        <taxon>Fusarium lateritium species complex</taxon>
    </lineage>
</organism>
<feature type="region of interest" description="Disordered" evidence="2">
    <location>
        <begin position="1"/>
        <end position="55"/>
    </location>
</feature>
<feature type="compositionally biased region" description="Polar residues" evidence="2">
    <location>
        <begin position="201"/>
        <end position="222"/>
    </location>
</feature>
<sequence length="700" mass="78729">MPPSLSPKLNGISLATMASSPRVDDDHDYDYHTPFEAHSPSPELDGLDDPYPTPEDMSSPITTDVLDQWPNRKYYPDEYAPLNPNCRTIVSSMRKVTKRWLKLGRDLSELWDEESPHGIMVKAIRLGHSNILNQTTFLRVRPLLQAIEANANPNNRDTIPTKEPKSKPIKRQRTEEDEAESDDSPRRKHNKSSHRDAICTPSFSRYSNGETSLDQQTEATTSNHMSHKLITIPANRTSIVHLASTSTTSGINDVPGVSTTIQRLRAGEMLLSRDIFLCVQTLNPPSDWCIFDPGFPFPNGHSPRHNRKRLPRHLVFFCNHEKNWSLCYIDTTTHILYHYNSCMALEMPTGRVKKWLETKSGINFGDPINVIERDCPQQEDSTNCGIFALVCLESLIHGRATPGMVNSELMRGSFADQIDETIIASENVTTSSSSPRPVSPEQSSITVDTSDLPTYSTPEARSSRSQVAKEPFGSERPPRTKSLQIDGSHLLRRSSLPPTRERQIPMDPKQPPESPLDISANGMTSTFAARSHLGAFLSQFKKAKIETDRLQRQLDKVLAKIQDQNSQLSLHRQQLQEQEQLERHLSEQIMEPDKKMELDDSIQEWLNSCPRASHPFGEQWLGTILAQASSAVEAMIVDGDSIAQQITGAKEACKFHQGQIARLTGEIEQGNDRKQDLEKRVETNKAELAEMKHVCADVLQ</sequence>
<evidence type="ECO:0000313" key="4">
    <source>
        <dbReference type="Proteomes" id="UP000622797"/>
    </source>
</evidence>
<proteinExistence type="predicted"/>
<feature type="region of interest" description="Disordered" evidence="2">
    <location>
        <begin position="426"/>
        <end position="514"/>
    </location>
</feature>
<dbReference type="InterPro" id="IPR038765">
    <property type="entry name" value="Papain-like_cys_pep_sf"/>
</dbReference>
<feature type="compositionally biased region" description="Polar residues" evidence="2">
    <location>
        <begin position="445"/>
        <end position="466"/>
    </location>
</feature>
<keyword evidence="1" id="KW-0175">Coiled coil</keyword>
<dbReference type="AlphaFoldDB" id="A0A8H4TXW6"/>
<dbReference type="OrthoDB" id="5057644at2759"/>
<evidence type="ECO:0000256" key="1">
    <source>
        <dbReference type="SAM" id="Coils"/>
    </source>
</evidence>
<accession>A0A8H4TXW6</accession>
<feature type="coiled-coil region" evidence="1">
    <location>
        <begin position="540"/>
        <end position="588"/>
    </location>
</feature>
<feature type="compositionally biased region" description="Basic and acidic residues" evidence="2">
    <location>
        <begin position="22"/>
        <end position="35"/>
    </location>
</feature>
<dbReference type="Gene3D" id="3.40.395.10">
    <property type="entry name" value="Adenoviral Proteinase, Chain A"/>
    <property type="match status" value="1"/>
</dbReference>
<dbReference type="SUPFAM" id="SSF54001">
    <property type="entry name" value="Cysteine proteinases"/>
    <property type="match status" value="1"/>
</dbReference>
<feature type="region of interest" description="Disordered" evidence="2">
    <location>
        <begin position="149"/>
        <end position="222"/>
    </location>
</feature>
<reference evidence="3" key="1">
    <citation type="journal article" date="2020" name="BMC Genomics">
        <title>Correction to: Identification and distribution of gene clusters required for synthesis of sphingolipid metabolism inhibitors in diverse species of the filamentous fungus Fusarium.</title>
        <authorList>
            <person name="Kim H.S."/>
            <person name="Lohmar J.M."/>
            <person name="Busman M."/>
            <person name="Brown D.W."/>
            <person name="Naumann T.A."/>
            <person name="Divon H.H."/>
            <person name="Lysoe E."/>
            <person name="Uhlig S."/>
            <person name="Proctor R.H."/>
        </authorList>
    </citation>
    <scope>NUCLEOTIDE SEQUENCE</scope>
    <source>
        <strain evidence="3">NRRL 20472</strain>
    </source>
</reference>
<evidence type="ECO:0000313" key="3">
    <source>
        <dbReference type="EMBL" id="KAF4966163.1"/>
    </source>
</evidence>
<evidence type="ECO:0000256" key="2">
    <source>
        <dbReference type="SAM" id="MobiDB-lite"/>
    </source>
</evidence>
<dbReference type="EMBL" id="JABEXW010000302">
    <property type="protein sequence ID" value="KAF4966163.1"/>
    <property type="molecule type" value="Genomic_DNA"/>
</dbReference>
<evidence type="ECO:0008006" key="5">
    <source>
        <dbReference type="Google" id="ProtNLM"/>
    </source>
</evidence>
<dbReference type="Proteomes" id="UP000622797">
    <property type="component" value="Unassembled WGS sequence"/>
</dbReference>
<keyword evidence="4" id="KW-1185">Reference proteome</keyword>
<reference evidence="3" key="2">
    <citation type="submission" date="2020-05" db="EMBL/GenBank/DDBJ databases">
        <authorList>
            <person name="Kim H.-S."/>
            <person name="Proctor R.H."/>
            <person name="Brown D.W."/>
        </authorList>
    </citation>
    <scope>NUCLEOTIDE SEQUENCE</scope>
    <source>
        <strain evidence="3">NRRL 20472</strain>
    </source>
</reference>
<protein>
    <recommendedName>
        <fullName evidence="5">Ubiquitin-like protease family profile domain-containing protein</fullName>
    </recommendedName>
</protein>
<feature type="coiled-coil region" evidence="1">
    <location>
        <begin position="660"/>
        <end position="694"/>
    </location>
</feature>
<comment type="caution">
    <text evidence="3">The sequence shown here is derived from an EMBL/GenBank/DDBJ whole genome shotgun (WGS) entry which is preliminary data.</text>
</comment>